<accession>A0ABU0IPN8</accession>
<sequence length="335" mass="36909">MLVVRPALPADYDALMNLAVLSGRGFTSLPEDEPTLRDRLERSQASFAGETAAPDAYYTLMLEDLSDNAVIGVAAVKAGVGLKRPFFSFRVVTLAQSSPTLDMRFDHQALVLVNECAGWSEVGSLFLRPERRMGGAGRLLAQSRYMLIGIEPQRFAENVLAELRGWFNEDGTCPFWDHVAQKFFRIPFDEADLLSASTNGQFILDLAPRHAIYTGLLPEDARQSIGRCHREGEAARAMLEREGFRYQGLVDLFDAGPTMGARRDDIRTVKEGRRLMVRLGEDAFGEEALVSTADIGRFRAVRAPVLIDGEAAVLSRDAAEVLGVREGEAVRVKSS</sequence>
<dbReference type="Proteomes" id="UP001228905">
    <property type="component" value="Unassembled WGS sequence"/>
</dbReference>
<evidence type="ECO:0000313" key="4">
    <source>
        <dbReference type="EMBL" id="MDQ0463975.1"/>
    </source>
</evidence>
<comment type="caution">
    <text evidence="4">The sequence shown here is derived from an EMBL/GenBank/DDBJ whole genome shotgun (WGS) entry which is preliminary data.</text>
</comment>
<dbReference type="PANTHER" id="PTHR30420:SF1">
    <property type="entry name" value="ARGININE N-SUCCINYLTRANSFERASE"/>
    <property type="match status" value="1"/>
</dbReference>
<dbReference type="SUPFAM" id="SSF55729">
    <property type="entry name" value="Acyl-CoA N-acyltransferases (Nat)"/>
    <property type="match status" value="1"/>
</dbReference>
<keyword evidence="1" id="KW-0056">Arginine metabolism</keyword>
<keyword evidence="3 4" id="KW-0012">Acyltransferase</keyword>
<gene>
    <name evidence="4" type="ORF">QO010_001746</name>
</gene>
<reference evidence="4 5" key="1">
    <citation type="submission" date="2023-07" db="EMBL/GenBank/DDBJ databases">
        <title>Genomic Encyclopedia of Type Strains, Phase IV (KMG-IV): sequencing the most valuable type-strain genomes for metagenomic binning, comparative biology and taxonomic classification.</title>
        <authorList>
            <person name="Goeker M."/>
        </authorList>
    </citation>
    <scope>NUCLEOTIDE SEQUENCE [LARGE SCALE GENOMIC DNA]</scope>
    <source>
        <strain evidence="4 5">DSM 18695</strain>
    </source>
</reference>
<dbReference type="InterPro" id="IPR007041">
    <property type="entry name" value="Arg_succinylTrfase_AstA/AruG"/>
</dbReference>
<proteinExistence type="predicted"/>
<keyword evidence="5" id="KW-1185">Reference proteome</keyword>
<evidence type="ECO:0000313" key="5">
    <source>
        <dbReference type="Proteomes" id="UP001228905"/>
    </source>
</evidence>
<evidence type="ECO:0000256" key="3">
    <source>
        <dbReference type="ARBA" id="ARBA00023315"/>
    </source>
</evidence>
<dbReference type="PANTHER" id="PTHR30420">
    <property type="entry name" value="N-SUCCINYLARGININE DIHYDROLASE"/>
    <property type="match status" value="1"/>
</dbReference>
<name>A0ABU0IPN8_9CAUL</name>
<dbReference type="Gene3D" id="3.40.630.30">
    <property type="match status" value="1"/>
</dbReference>
<protein>
    <submittedName>
        <fullName evidence="4">Arginine N-succinyltransferase</fullName>
        <ecNumber evidence="4">2.3.1.109</ecNumber>
    </submittedName>
</protein>
<dbReference type="EMBL" id="JAUSVS010000002">
    <property type="protein sequence ID" value="MDQ0463975.1"/>
    <property type="molecule type" value="Genomic_DNA"/>
</dbReference>
<dbReference type="RefSeq" id="WP_307348276.1">
    <property type="nucleotide sequence ID" value="NZ_JAUSVS010000002.1"/>
</dbReference>
<dbReference type="GO" id="GO:0008791">
    <property type="term" value="F:arginine N-succinyltransferase activity"/>
    <property type="evidence" value="ECO:0007669"/>
    <property type="project" value="UniProtKB-EC"/>
</dbReference>
<organism evidence="4 5">
    <name type="scientific">Caulobacter ginsengisoli</name>
    <dbReference type="NCBI Taxonomy" id="400775"/>
    <lineage>
        <taxon>Bacteria</taxon>
        <taxon>Pseudomonadati</taxon>
        <taxon>Pseudomonadota</taxon>
        <taxon>Alphaproteobacteria</taxon>
        <taxon>Caulobacterales</taxon>
        <taxon>Caulobacteraceae</taxon>
        <taxon>Caulobacter</taxon>
    </lineage>
</organism>
<dbReference type="Pfam" id="PF04958">
    <property type="entry name" value="AstA"/>
    <property type="match status" value="1"/>
</dbReference>
<keyword evidence="2 4" id="KW-0808">Transferase</keyword>
<dbReference type="NCBIfam" id="TIGR03243">
    <property type="entry name" value="arg_catab_AOST"/>
    <property type="match status" value="1"/>
</dbReference>
<evidence type="ECO:0000256" key="2">
    <source>
        <dbReference type="ARBA" id="ARBA00022679"/>
    </source>
</evidence>
<evidence type="ECO:0000256" key="1">
    <source>
        <dbReference type="ARBA" id="ARBA00022503"/>
    </source>
</evidence>
<dbReference type="Gene3D" id="2.40.40.20">
    <property type="match status" value="1"/>
</dbReference>
<dbReference type="InterPro" id="IPR016181">
    <property type="entry name" value="Acyl_CoA_acyltransferase"/>
</dbReference>
<dbReference type="EC" id="2.3.1.109" evidence="4"/>